<dbReference type="EMBL" id="JBHUNP010000001">
    <property type="protein sequence ID" value="MFD2647829.1"/>
    <property type="molecule type" value="Genomic_DNA"/>
</dbReference>
<evidence type="ECO:0000256" key="5">
    <source>
        <dbReference type="ARBA" id="ARBA00022691"/>
    </source>
</evidence>
<dbReference type="Pfam" id="PF02527">
    <property type="entry name" value="GidB"/>
    <property type="match status" value="1"/>
</dbReference>
<comment type="catalytic activity">
    <reaction evidence="6">
        <text>guanosine(527) in 16S rRNA + S-adenosyl-L-methionine = N(7)-methylguanosine(527) in 16S rRNA + S-adenosyl-L-homocysteine</text>
        <dbReference type="Rhea" id="RHEA:42732"/>
        <dbReference type="Rhea" id="RHEA-COMP:10209"/>
        <dbReference type="Rhea" id="RHEA-COMP:10210"/>
        <dbReference type="ChEBI" id="CHEBI:57856"/>
        <dbReference type="ChEBI" id="CHEBI:59789"/>
        <dbReference type="ChEBI" id="CHEBI:74269"/>
        <dbReference type="ChEBI" id="CHEBI:74480"/>
        <dbReference type="EC" id="2.1.1.170"/>
    </reaction>
</comment>
<name>A0ABW5QKE4_9HYPH</name>
<evidence type="ECO:0000256" key="4">
    <source>
        <dbReference type="ARBA" id="ARBA00022679"/>
    </source>
</evidence>
<organism evidence="7 8">
    <name type="scientific">Devosia albogilva</name>
    <dbReference type="NCBI Taxonomy" id="429726"/>
    <lineage>
        <taxon>Bacteria</taxon>
        <taxon>Pseudomonadati</taxon>
        <taxon>Pseudomonadota</taxon>
        <taxon>Alphaproteobacteria</taxon>
        <taxon>Hyphomicrobiales</taxon>
        <taxon>Devosiaceae</taxon>
        <taxon>Devosia</taxon>
    </lineage>
</organism>
<dbReference type="Proteomes" id="UP001597521">
    <property type="component" value="Unassembled WGS sequence"/>
</dbReference>
<keyword evidence="5 6" id="KW-0949">S-adenosyl-L-methionine</keyword>
<keyword evidence="3 6" id="KW-0489">Methyltransferase</keyword>
<dbReference type="GO" id="GO:0032259">
    <property type="term" value="P:methylation"/>
    <property type="evidence" value="ECO:0007669"/>
    <property type="project" value="UniProtKB-KW"/>
</dbReference>
<proteinExistence type="inferred from homology"/>
<dbReference type="GO" id="GO:0008168">
    <property type="term" value="F:methyltransferase activity"/>
    <property type="evidence" value="ECO:0007669"/>
    <property type="project" value="UniProtKB-KW"/>
</dbReference>
<keyword evidence="1 6" id="KW-0963">Cytoplasm</keyword>
<sequence length="213" mass="23990">MSNLPSIERYLPFMFRSASFIEADLQAYAELLNRWQSVQNLVSRETLSALWERHFADSLQLLPLLHSTDKIFRDLGSGGGFPALPLAIACKGDGRHFHLVEPTARKVSFLRTVARELDLSVTVHGSRIEQLDSRETPDVITSRALASLPQLCSWMAPFFGSKTRALLHKGKEHGEEVREARAQWDFDVVEHRSDTDPAGVVLEISNLRERPTA</sequence>
<comment type="caution">
    <text evidence="7">The sequence shown here is derived from an EMBL/GenBank/DDBJ whole genome shotgun (WGS) entry which is preliminary data.</text>
</comment>
<feature type="binding site" evidence="6">
    <location>
        <position position="81"/>
    </location>
    <ligand>
        <name>S-adenosyl-L-methionine</name>
        <dbReference type="ChEBI" id="CHEBI:59789"/>
    </ligand>
</feature>
<comment type="similarity">
    <text evidence="6">Belongs to the methyltransferase superfamily. RNA methyltransferase RsmG family.</text>
</comment>
<dbReference type="NCBIfam" id="TIGR00138">
    <property type="entry name" value="rsmG_gidB"/>
    <property type="match status" value="1"/>
</dbReference>
<accession>A0ABW5QKE4</accession>
<evidence type="ECO:0000256" key="2">
    <source>
        <dbReference type="ARBA" id="ARBA00022552"/>
    </source>
</evidence>
<evidence type="ECO:0000256" key="3">
    <source>
        <dbReference type="ARBA" id="ARBA00022603"/>
    </source>
</evidence>
<dbReference type="InterPro" id="IPR003682">
    <property type="entry name" value="rRNA_ssu_MeTfrase_G"/>
</dbReference>
<protein>
    <recommendedName>
        <fullName evidence="6">Ribosomal RNA small subunit methyltransferase G</fullName>
        <ecNumber evidence="6">2.1.1.170</ecNumber>
    </recommendedName>
    <alternativeName>
        <fullName evidence="6">16S rRNA 7-methylguanosine methyltransferase</fullName>
        <shortName evidence="6">16S rRNA m7G methyltransferase</shortName>
    </alternativeName>
</protein>
<keyword evidence="8" id="KW-1185">Reference proteome</keyword>
<comment type="subcellular location">
    <subcellularLocation>
        <location evidence="6">Cytoplasm</location>
    </subcellularLocation>
</comment>
<dbReference type="PANTHER" id="PTHR31760">
    <property type="entry name" value="S-ADENOSYL-L-METHIONINE-DEPENDENT METHYLTRANSFERASES SUPERFAMILY PROTEIN"/>
    <property type="match status" value="1"/>
</dbReference>
<dbReference type="InterPro" id="IPR029063">
    <property type="entry name" value="SAM-dependent_MTases_sf"/>
</dbReference>
<keyword evidence="4 6" id="KW-0808">Transferase</keyword>
<dbReference type="PANTHER" id="PTHR31760:SF0">
    <property type="entry name" value="S-ADENOSYL-L-METHIONINE-DEPENDENT METHYLTRANSFERASES SUPERFAMILY PROTEIN"/>
    <property type="match status" value="1"/>
</dbReference>
<feature type="binding site" evidence="6">
    <location>
        <begin position="101"/>
        <end position="103"/>
    </location>
    <ligand>
        <name>S-adenosyl-L-methionine</name>
        <dbReference type="ChEBI" id="CHEBI:59789"/>
    </ligand>
</feature>
<feature type="binding site" evidence="6">
    <location>
        <position position="143"/>
    </location>
    <ligand>
        <name>S-adenosyl-L-methionine</name>
        <dbReference type="ChEBI" id="CHEBI:59789"/>
    </ligand>
</feature>
<comment type="function">
    <text evidence="6">Specifically methylates the N7 position of guanine in position 527 of 16S rRNA.</text>
</comment>
<dbReference type="SUPFAM" id="SSF53335">
    <property type="entry name" value="S-adenosyl-L-methionine-dependent methyltransferases"/>
    <property type="match status" value="1"/>
</dbReference>
<dbReference type="RefSeq" id="WP_386832845.1">
    <property type="nucleotide sequence ID" value="NZ_JBHUNP010000001.1"/>
</dbReference>
<gene>
    <name evidence="6 7" type="primary">rsmG</name>
    <name evidence="7" type="ORF">ACFSX5_08505</name>
</gene>
<reference evidence="8" key="1">
    <citation type="journal article" date="2019" name="Int. J. Syst. Evol. Microbiol.">
        <title>The Global Catalogue of Microorganisms (GCM) 10K type strain sequencing project: providing services to taxonomists for standard genome sequencing and annotation.</title>
        <authorList>
            <consortium name="The Broad Institute Genomics Platform"/>
            <consortium name="The Broad Institute Genome Sequencing Center for Infectious Disease"/>
            <person name="Wu L."/>
            <person name="Ma J."/>
        </authorList>
    </citation>
    <scope>NUCLEOTIDE SEQUENCE [LARGE SCALE GENOMIC DNA]</scope>
    <source>
        <strain evidence="8">CCM 7427</strain>
    </source>
</reference>
<evidence type="ECO:0000256" key="1">
    <source>
        <dbReference type="ARBA" id="ARBA00022490"/>
    </source>
</evidence>
<keyword evidence="2 6" id="KW-0698">rRNA processing</keyword>
<evidence type="ECO:0000313" key="8">
    <source>
        <dbReference type="Proteomes" id="UP001597521"/>
    </source>
</evidence>
<dbReference type="HAMAP" id="MF_00074">
    <property type="entry name" value="16SrRNA_methyltr_G"/>
    <property type="match status" value="1"/>
</dbReference>
<feature type="binding site" evidence="6">
    <location>
        <begin position="128"/>
        <end position="129"/>
    </location>
    <ligand>
        <name>S-adenosyl-L-methionine</name>
        <dbReference type="ChEBI" id="CHEBI:59789"/>
    </ligand>
</feature>
<evidence type="ECO:0000256" key="6">
    <source>
        <dbReference type="HAMAP-Rule" id="MF_00074"/>
    </source>
</evidence>
<dbReference type="EC" id="2.1.1.170" evidence="6"/>
<feature type="binding site" evidence="6">
    <location>
        <position position="76"/>
    </location>
    <ligand>
        <name>S-adenosyl-L-methionine</name>
        <dbReference type="ChEBI" id="CHEBI:59789"/>
    </ligand>
</feature>
<evidence type="ECO:0000313" key="7">
    <source>
        <dbReference type="EMBL" id="MFD2647829.1"/>
    </source>
</evidence>
<dbReference type="Gene3D" id="3.40.50.150">
    <property type="entry name" value="Vaccinia Virus protein VP39"/>
    <property type="match status" value="1"/>
</dbReference>